<dbReference type="InterPro" id="IPR037138">
    <property type="entry name" value="His_deacetylse_dom_sf"/>
</dbReference>
<comment type="similarity">
    <text evidence="1">Belongs to the histone deacetylase family.</text>
</comment>
<feature type="domain" description="Histone deacetylase" evidence="2">
    <location>
        <begin position="21"/>
        <end position="299"/>
    </location>
</feature>
<dbReference type="GO" id="GO:0004407">
    <property type="term" value="F:histone deacetylase activity"/>
    <property type="evidence" value="ECO:0007669"/>
    <property type="project" value="TreeGrafter"/>
</dbReference>
<dbReference type="PRINTS" id="PR01270">
    <property type="entry name" value="HDASUPER"/>
</dbReference>
<evidence type="ECO:0000313" key="3">
    <source>
        <dbReference type="EMBL" id="OQX50799.1"/>
    </source>
</evidence>
<dbReference type="InterPro" id="IPR023696">
    <property type="entry name" value="Ureohydrolase_dom_sf"/>
</dbReference>
<name>A0A1W9NXJ7_UNCC3</name>
<comment type="caution">
    <text evidence="3">The sequence shown here is derived from an EMBL/GenBank/DDBJ whole genome shotgun (WGS) entry which is preliminary data.</text>
</comment>
<organism evidence="3 4">
    <name type="scientific">candidate division CPR3 bacterium 4484_211</name>
    <dbReference type="NCBI Taxonomy" id="1968527"/>
    <lineage>
        <taxon>Bacteria</taxon>
        <taxon>Bacteria division CPR3</taxon>
    </lineage>
</organism>
<sequence length="305" mass="34303">MHHITFIWTDEYLKYNFGPTHPFRSERGKVFLDKLSTQTVPFEYKISSPKKATDEDILLVHTLEYLKGVKRLYQEHKHLALDTPLPEGILEAAYYYVGGTILASQLALKGELTMNLLGGLHHAQTNHGGGFCIFNDHAIAIRKLRKQRSITKAMILDLDVHAGNGTQEIFYSDPTVLTISLHQDPNTLYPGTGFKEQIGEGPGKGFNINYPLPPGTKGQKYLKILDKALKHSSQFNPDITYIILGVDTYKEDPLASLRLEEEDYQKIGLRLSDLCSRPLVILCAGGYSPKVPDLWLKFLKGLTHP</sequence>
<evidence type="ECO:0000259" key="2">
    <source>
        <dbReference type="Pfam" id="PF00850"/>
    </source>
</evidence>
<dbReference type="SUPFAM" id="SSF52768">
    <property type="entry name" value="Arginase/deacetylase"/>
    <property type="match status" value="1"/>
</dbReference>
<dbReference type="PANTHER" id="PTHR10625">
    <property type="entry name" value="HISTONE DEACETYLASE HDAC1-RELATED"/>
    <property type="match status" value="1"/>
</dbReference>
<dbReference type="GO" id="GO:0040029">
    <property type="term" value="P:epigenetic regulation of gene expression"/>
    <property type="evidence" value="ECO:0007669"/>
    <property type="project" value="TreeGrafter"/>
</dbReference>
<dbReference type="Proteomes" id="UP000192520">
    <property type="component" value="Unassembled WGS sequence"/>
</dbReference>
<dbReference type="AlphaFoldDB" id="A0A1W9NXJ7"/>
<dbReference type="STRING" id="1968527.B5M47_03025"/>
<protein>
    <recommendedName>
        <fullName evidence="2">Histone deacetylase domain-containing protein</fullName>
    </recommendedName>
</protein>
<reference evidence="4" key="1">
    <citation type="submission" date="2017-03" db="EMBL/GenBank/DDBJ databases">
        <title>Novel pathways for hydrocarbon cycling and metabolic interdependencies in hydrothermal sediment communities.</title>
        <authorList>
            <person name="Dombrowski N."/>
            <person name="Seitz K."/>
            <person name="Teske A."/>
            <person name="Baker B."/>
        </authorList>
    </citation>
    <scope>NUCLEOTIDE SEQUENCE [LARGE SCALE GENOMIC DNA]</scope>
</reference>
<dbReference type="EMBL" id="MZGJ01000018">
    <property type="protein sequence ID" value="OQX50799.1"/>
    <property type="molecule type" value="Genomic_DNA"/>
</dbReference>
<gene>
    <name evidence="3" type="ORF">B5M47_03025</name>
</gene>
<accession>A0A1W9NXJ7</accession>
<dbReference type="Pfam" id="PF00850">
    <property type="entry name" value="Hist_deacetyl"/>
    <property type="match status" value="1"/>
</dbReference>
<proteinExistence type="inferred from homology"/>
<evidence type="ECO:0000313" key="4">
    <source>
        <dbReference type="Proteomes" id="UP000192520"/>
    </source>
</evidence>
<evidence type="ECO:0000256" key="1">
    <source>
        <dbReference type="ARBA" id="ARBA00005947"/>
    </source>
</evidence>
<dbReference type="Gene3D" id="3.40.800.20">
    <property type="entry name" value="Histone deacetylase domain"/>
    <property type="match status" value="1"/>
</dbReference>
<dbReference type="InterPro" id="IPR000286">
    <property type="entry name" value="HDACs"/>
</dbReference>
<dbReference type="InterPro" id="IPR023801">
    <property type="entry name" value="His_deacetylse_dom"/>
</dbReference>
<dbReference type="PANTHER" id="PTHR10625:SF19">
    <property type="entry name" value="HISTONE DEACETYLASE 12"/>
    <property type="match status" value="1"/>
</dbReference>